<dbReference type="EMBL" id="JACHHT010000001">
    <property type="protein sequence ID" value="MBB6519870.1"/>
    <property type="molecule type" value="Genomic_DNA"/>
</dbReference>
<dbReference type="Proteomes" id="UP000528457">
    <property type="component" value="Unassembled WGS sequence"/>
</dbReference>
<feature type="domain" description="DUF6316" evidence="2">
    <location>
        <begin position="10"/>
        <end position="59"/>
    </location>
</feature>
<protein>
    <recommendedName>
        <fullName evidence="2">DUF6316 domain-containing protein</fullName>
    </recommendedName>
</protein>
<gene>
    <name evidence="3" type="ORF">HNR48_000148</name>
</gene>
<reference evidence="3 4" key="1">
    <citation type="submission" date="2020-08" db="EMBL/GenBank/DDBJ databases">
        <title>Genomic Encyclopedia of Type Strains, Phase IV (KMG-IV): sequencing the most valuable type-strain genomes for metagenomic binning, comparative biology and taxonomic classification.</title>
        <authorList>
            <person name="Goeker M."/>
        </authorList>
    </citation>
    <scope>NUCLEOTIDE SEQUENCE [LARGE SCALE GENOMIC DNA]</scope>
    <source>
        <strain evidence="3 4">DSM 22368</strain>
    </source>
</reference>
<dbReference type="Pfam" id="PF19837">
    <property type="entry name" value="DUF6316"/>
    <property type="match status" value="1"/>
</dbReference>
<keyword evidence="4" id="KW-1185">Reference proteome</keyword>
<evidence type="ECO:0000256" key="1">
    <source>
        <dbReference type="SAM" id="MobiDB-lite"/>
    </source>
</evidence>
<accession>A0A7X0MUC3</accession>
<comment type="caution">
    <text evidence="3">The sequence shown here is derived from an EMBL/GenBank/DDBJ whole genome shotgun (WGS) entry which is preliminary data.</text>
</comment>
<dbReference type="AlphaFoldDB" id="A0A7X0MUC3"/>
<sequence length="77" mass="8759">MKALSTQPRKGESGRIPPRSERCFKSGDYWYYSTREQIDIGPFDDIDQAVAGVDAFVEFVCEKPTFSDTLKRYKSAA</sequence>
<feature type="compositionally biased region" description="Basic and acidic residues" evidence="1">
    <location>
        <begin position="9"/>
        <end position="20"/>
    </location>
</feature>
<dbReference type="InterPro" id="IPR045630">
    <property type="entry name" value="DUF6316"/>
</dbReference>
<organism evidence="3 4">
    <name type="scientific">Pseudoteredinibacter isoporae</name>
    <dbReference type="NCBI Taxonomy" id="570281"/>
    <lineage>
        <taxon>Bacteria</taxon>
        <taxon>Pseudomonadati</taxon>
        <taxon>Pseudomonadota</taxon>
        <taxon>Gammaproteobacteria</taxon>
        <taxon>Cellvibrionales</taxon>
        <taxon>Cellvibrionaceae</taxon>
        <taxon>Pseudoteredinibacter</taxon>
    </lineage>
</organism>
<evidence type="ECO:0000313" key="4">
    <source>
        <dbReference type="Proteomes" id="UP000528457"/>
    </source>
</evidence>
<proteinExistence type="predicted"/>
<name>A0A7X0MUC3_9GAMM</name>
<evidence type="ECO:0000313" key="3">
    <source>
        <dbReference type="EMBL" id="MBB6519870.1"/>
    </source>
</evidence>
<dbReference type="RefSeq" id="WP_166852876.1">
    <property type="nucleotide sequence ID" value="NZ_JAAONY010000001.1"/>
</dbReference>
<feature type="region of interest" description="Disordered" evidence="1">
    <location>
        <begin position="1"/>
        <end position="20"/>
    </location>
</feature>
<dbReference type="InParanoid" id="A0A7X0MUC3"/>
<evidence type="ECO:0000259" key="2">
    <source>
        <dbReference type="Pfam" id="PF19837"/>
    </source>
</evidence>